<dbReference type="GO" id="GO:0016491">
    <property type="term" value="F:oxidoreductase activity"/>
    <property type="evidence" value="ECO:0007669"/>
    <property type="project" value="InterPro"/>
</dbReference>
<comment type="similarity">
    <text evidence="1">Belongs to the tpcK family.</text>
</comment>
<evidence type="ECO:0000256" key="1">
    <source>
        <dbReference type="ARBA" id="ARBA00005986"/>
    </source>
</evidence>
<organism evidence="3 4">
    <name type="scientific">Clohesyomyces aquaticus</name>
    <dbReference type="NCBI Taxonomy" id="1231657"/>
    <lineage>
        <taxon>Eukaryota</taxon>
        <taxon>Fungi</taxon>
        <taxon>Dikarya</taxon>
        <taxon>Ascomycota</taxon>
        <taxon>Pezizomycotina</taxon>
        <taxon>Dothideomycetes</taxon>
        <taxon>Pleosporomycetidae</taxon>
        <taxon>Pleosporales</taxon>
        <taxon>Lindgomycetaceae</taxon>
        <taxon>Clohesyomyces</taxon>
    </lineage>
</organism>
<dbReference type="STRING" id="1231657.A0A1Y1Y815"/>
<dbReference type="Proteomes" id="UP000193144">
    <property type="component" value="Unassembled WGS sequence"/>
</dbReference>
<dbReference type="OrthoDB" id="2519291at2759"/>
<dbReference type="SUPFAM" id="SSF54909">
    <property type="entry name" value="Dimeric alpha+beta barrel"/>
    <property type="match status" value="1"/>
</dbReference>
<dbReference type="EMBL" id="MCFA01000316">
    <property type="protein sequence ID" value="ORX94172.1"/>
    <property type="molecule type" value="Genomic_DNA"/>
</dbReference>
<accession>A0A1Y1Y815</accession>
<evidence type="ECO:0000313" key="3">
    <source>
        <dbReference type="EMBL" id="ORX94172.1"/>
    </source>
</evidence>
<sequence length="135" mass="15127">MQTRAMTFSFLLFITRKPTISPEEFKTYWDTKHVELLKSIAGDNFPLTHTRHYIARPAETNGSWPAAILIGSQDDFTYDGIAELVFPDESAFQTFFGIVSAPEAAAKIAADEETFIVREKMKAVVMGETSVTSRN</sequence>
<evidence type="ECO:0000259" key="2">
    <source>
        <dbReference type="Pfam" id="PF07110"/>
    </source>
</evidence>
<comment type="caution">
    <text evidence="3">The sequence shown here is derived from an EMBL/GenBank/DDBJ whole genome shotgun (WGS) entry which is preliminary data.</text>
</comment>
<evidence type="ECO:0000313" key="4">
    <source>
        <dbReference type="Proteomes" id="UP000193144"/>
    </source>
</evidence>
<reference evidence="3 4" key="1">
    <citation type="submission" date="2016-07" db="EMBL/GenBank/DDBJ databases">
        <title>Pervasive Adenine N6-methylation of Active Genes in Fungi.</title>
        <authorList>
            <consortium name="DOE Joint Genome Institute"/>
            <person name="Mondo S.J."/>
            <person name="Dannebaum R.O."/>
            <person name="Kuo R.C."/>
            <person name="Labutti K."/>
            <person name="Haridas S."/>
            <person name="Kuo A."/>
            <person name="Salamov A."/>
            <person name="Ahrendt S.R."/>
            <person name="Lipzen A."/>
            <person name="Sullivan W."/>
            <person name="Andreopoulos W.B."/>
            <person name="Clum A."/>
            <person name="Lindquist E."/>
            <person name="Daum C."/>
            <person name="Ramamoorthy G.K."/>
            <person name="Gryganskyi A."/>
            <person name="Culley D."/>
            <person name="Magnuson J.K."/>
            <person name="James T.Y."/>
            <person name="O'Malley M.A."/>
            <person name="Stajich J.E."/>
            <person name="Spatafora J.W."/>
            <person name="Visel A."/>
            <person name="Grigoriev I.V."/>
        </authorList>
    </citation>
    <scope>NUCLEOTIDE SEQUENCE [LARGE SCALE GENOMIC DNA]</scope>
    <source>
        <strain evidence="3 4">CBS 115471</strain>
    </source>
</reference>
<keyword evidence="4" id="KW-1185">Reference proteome</keyword>
<name>A0A1Y1Y815_9PLEO</name>
<feature type="domain" description="EthD" evidence="2">
    <location>
        <begin position="17"/>
        <end position="117"/>
    </location>
</feature>
<protein>
    <submittedName>
        <fullName evidence="3">EthD domain-domain-containing protein</fullName>
    </submittedName>
</protein>
<dbReference type="InterPro" id="IPR011008">
    <property type="entry name" value="Dimeric_a/b-barrel"/>
</dbReference>
<gene>
    <name evidence="3" type="ORF">BCR34DRAFT_226802</name>
</gene>
<proteinExistence type="inferred from homology"/>
<dbReference type="Gene3D" id="3.30.70.100">
    <property type="match status" value="1"/>
</dbReference>
<dbReference type="Pfam" id="PF07110">
    <property type="entry name" value="EthD"/>
    <property type="match status" value="1"/>
</dbReference>
<dbReference type="AlphaFoldDB" id="A0A1Y1Y815"/>
<dbReference type="InterPro" id="IPR009799">
    <property type="entry name" value="EthD_dom"/>
</dbReference>